<name>A0A9P5UCR3_9AGAR</name>
<dbReference type="Proteomes" id="UP000772434">
    <property type="component" value="Unassembled WGS sequence"/>
</dbReference>
<evidence type="ECO:0000313" key="3">
    <source>
        <dbReference type="Proteomes" id="UP000772434"/>
    </source>
</evidence>
<protein>
    <recommendedName>
        <fullName evidence="4">F-box domain-containing protein</fullName>
    </recommendedName>
</protein>
<keyword evidence="3" id="KW-1185">Reference proteome</keyword>
<organism evidence="2 3">
    <name type="scientific">Rhodocollybia butyracea</name>
    <dbReference type="NCBI Taxonomy" id="206335"/>
    <lineage>
        <taxon>Eukaryota</taxon>
        <taxon>Fungi</taxon>
        <taxon>Dikarya</taxon>
        <taxon>Basidiomycota</taxon>
        <taxon>Agaricomycotina</taxon>
        <taxon>Agaricomycetes</taxon>
        <taxon>Agaricomycetidae</taxon>
        <taxon>Agaricales</taxon>
        <taxon>Marasmiineae</taxon>
        <taxon>Omphalotaceae</taxon>
        <taxon>Rhodocollybia</taxon>
    </lineage>
</organism>
<evidence type="ECO:0000256" key="1">
    <source>
        <dbReference type="SAM" id="Coils"/>
    </source>
</evidence>
<reference evidence="2" key="1">
    <citation type="submission" date="2020-11" db="EMBL/GenBank/DDBJ databases">
        <authorList>
            <consortium name="DOE Joint Genome Institute"/>
            <person name="Ahrendt S."/>
            <person name="Riley R."/>
            <person name="Andreopoulos W."/>
            <person name="Labutti K."/>
            <person name="Pangilinan J."/>
            <person name="Ruiz-Duenas F.J."/>
            <person name="Barrasa J.M."/>
            <person name="Sanchez-Garcia M."/>
            <person name="Camarero S."/>
            <person name="Miyauchi S."/>
            <person name="Serrano A."/>
            <person name="Linde D."/>
            <person name="Babiker R."/>
            <person name="Drula E."/>
            <person name="Ayuso-Fernandez I."/>
            <person name="Pacheco R."/>
            <person name="Padilla G."/>
            <person name="Ferreira P."/>
            <person name="Barriuso J."/>
            <person name="Kellner H."/>
            <person name="Castanera R."/>
            <person name="Alfaro M."/>
            <person name="Ramirez L."/>
            <person name="Pisabarro A.G."/>
            <person name="Kuo A."/>
            <person name="Tritt A."/>
            <person name="Lipzen A."/>
            <person name="He G."/>
            <person name="Yan M."/>
            <person name="Ng V."/>
            <person name="Cullen D."/>
            <person name="Martin F."/>
            <person name="Rosso M.-N."/>
            <person name="Henrissat B."/>
            <person name="Hibbett D."/>
            <person name="Martinez A.T."/>
            <person name="Grigoriev I.V."/>
        </authorList>
    </citation>
    <scope>NUCLEOTIDE SEQUENCE</scope>
    <source>
        <strain evidence="2">AH 40177</strain>
    </source>
</reference>
<proteinExistence type="predicted"/>
<accession>A0A9P5UCR3</accession>
<evidence type="ECO:0000313" key="2">
    <source>
        <dbReference type="EMBL" id="KAF9074401.1"/>
    </source>
</evidence>
<sequence>MDLSMSTTTDPSLIYDSPRYEFFEDDGDSINTSLDAYSYAIEPLPPAVNALLKTNEAPLHFNILQSERREAETVLSDLNSRLEKMKAEVAQFTIKRDHVISMIETYRNVLHPIRRTPPEVLLEIFSYCVDFVDTDRPEMCLGINSLDTRNAPWNLGQVCKYWRSIVLECPRLWCSLSIDLSKLQHADTVKRQKLENATVILLSHYLRRSKDCPLTIAVFSHVAMHPLLSILCASSHRWYNVLLSLPAEGFAPLTSMRGCLPKLKLLHLRNFVSLENIWSTMPMVDAFEYTPNLLGVRAHEIPNIATRVLLPWDQISHCSSNYTPNGDLRHATLLCAGYGPSLSITPLKHSFLTCLTVDLIRRSSPDLIGQLLGALTLPSLRSLRLSVSSRHFPRPDVRPIVRLIERSNCSLIKMRLKGFETSVEQDDSPFRSLMTAVQNSIQILCLENFPNSLLSALMATQDPDDPPLLPLLRHLRVSGICPVELDQILFVTMVESRVKYTKFMALVTSSQFVLTNPEAQRRLDALSSH</sequence>
<keyword evidence="1" id="KW-0175">Coiled coil</keyword>
<dbReference type="OrthoDB" id="2878720at2759"/>
<dbReference type="Gene3D" id="1.20.1280.50">
    <property type="match status" value="1"/>
</dbReference>
<gene>
    <name evidence="2" type="ORF">BDP27DRAFT_1317024</name>
</gene>
<feature type="coiled-coil region" evidence="1">
    <location>
        <begin position="61"/>
        <end position="95"/>
    </location>
</feature>
<dbReference type="EMBL" id="JADNRY010000013">
    <property type="protein sequence ID" value="KAF9074401.1"/>
    <property type="molecule type" value="Genomic_DNA"/>
</dbReference>
<evidence type="ECO:0008006" key="4">
    <source>
        <dbReference type="Google" id="ProtNLM"/>
    </source>
</evidence>
<comment type="caution">
    <text evidence="2">The sequence shown here is derived from an EMBL/GenBank/DDBJ whole genome shotgun (WGS) entry which is preliminary data.</text>
</comment>
<dbReference type="AlphaFoldDB" id="A0A9P5UCR3"/>